<sequence>MEKMGHHVYEEFILNSRGLKLFTCRWVPKDDPIALVFLCHGYAMECSVSMKGTATQLVEAGYAVYGIDYEGHGKSSGLQGYVRSFDNVVDDCSDYFTSICEMPENRGKQRFLLGESMGGAVTILLHRKMPTFWDGAVLVAPMCKISDDMKPPAILVNMLGRLSRMFPTWKVVPTQNIVEIAIKTKERRDEVRCNPYCYKGRPRLKTAHELLMASLDVEKNLCQVLSKSLFGKQFILVTNKSI</sequence>
<dbReference type="SUPFAM" id="SSF53474">
    <property type="entry name" value="alpha/beta-Hydrolases"/>
    <property type="match status" value="1"/>
</dbReference>
<evidence type="ECO:0000313" key="2">
    <source>
        <dbReference type="EMBL" id="JAT63539.1"/>
    </source>
</evidence>
<organism evidence="2">
    <name type="scientific">Anthurium amnicola</name>
    <dbReference type="NCBI Taxonomy" id="1678845"/>
    <lineage>
        <taxon>Eukaryota</taxon>
        <taxon>Viridiplantae</taxon>
        <taxon>Streptophyta</taxon>
        <taxon>Embryophyta</taxon>
        <taxon>Tracheophyta</taxon>
        <taxon>Spermatophyta</taxon>
        <taxon>Magnoliopsida</taxon>
        <taxon>Liliopsida</taxon>
        <taxon>Araceae</taxon>
        <taxon>Pothoideae</taxon>
        <taxon>Potheae</taxon>
        <taxon>Anthurium</taxon>
    </lineage>
</organism>
<evidence type="ECO:0000259" key="1">
    <source>
        <dbReference type="Pfam" id="PF12146"/>
    </source>
</evidence>
<dbReference type="Pfam" id="PF12146">
    <property type="entry name" value="Hydrolase_4"/>
    <property type="match status" value="1"/>
</dbReference>
<feature type="domain" description="Serine aminopeptidase S33" evidence="1">
    <location>
        <begin position="31"/>
        <end position="221"/>
    </location>
</feature>
<dbReference type="InterPro" id="IPR022742">
    <property type="entry name" value="Hydrolase_4"/>
</dbReference>
<dbReference type="InterPro" id="IPR051044">
    <property type="entry name" value="MAG_DAG_Lipase"/>
</dbReference>
<dbReference type="InterPro" id="IPR029058">
    <property type="entry name" value="AB_hydrolase_fold"/>
</dbReference>
<name>A0A1D1Z9H8_9ARAE</name>
<dbReference type="EMBL" id="GDJX01004397">
    <property type="protein sequence ID" value="JAT63539.1"/>
    <property type="molecule type" value="Transcribed_RNA"/>
</dbReference>
<dbReference type="Gene3D" id="3.40.50.1820">
    <property type="entry name" value="alpha/beta hydrolase"/>
    <property type="match status" value="1"/>
</dbReference>
<dbReference type="AlphaFoldDB" id="A0A1D1Z9H8"/>
<reference evidence="2" key="1">
    <citation type="submission" date="2015-07" db="EMBL/GenBank/DDBJ databases">
        <title>Transcriptome Assembly of Anthurium amnicola.</title>
        <authorList>
            <person name="Suzuki J."/>
        </authorList>
    </citation>
    <scope>NUCLEOTIDE SEQUENCE</scope>
</reference>
<protein>
    <submittedName>
        <fullName evidence="2">Monoglyceride lipase</fullName>
    </submittedName>
</protein>
<dbReference type="PANTHER" id="PTHR11614">
    <property type="entry name" value="PHOSPHOLIPASE-RELATED"/>
    <property type="match status" value="1"/>
</dbReference>
<accession>A0A1D1Z9H8</accession>
<gene>
    <name evidence="2" type="primary">Mgll_16</name>
    <name evidence="2" type="ORF">g.82163</name>
</gene>
<proteinExistence type="predicted"/>